<dbReference type="EMBL" id="WNHN01000654">
    <property type="protein sequence ID" value="MTV78204.1"/>
    <property type="molecule type" value="Genomic_DNA"/>
</dbReference>
<name>A0AAW9W8N4_STREE</name>
<protein>
    <recommendedName>
        <fullName evidence="1">Reverse transcriptase domain-containing protein</fullName>
    </recommendedName>
</protein>
<evidence type="ECO:0000313" key="3">
    <source>
        <dbReference type="Proteomes" id="UP000729182"/>
    </source>
</evidence>
<proteinExistence type="predicted"/>
<gene>
    <name evidence="2" type="ORF">GM535_13375</name>
</gene>
<comment type="caution">
    <text evidence="2">The sequence shown here is derived from an EMBL/GenBank/DDBJ whole genome shotgun (WGS) entry which is preliminary data.</text>
</comment>
<feature type="non-terminal residue" evidence="2">
    <location>
        <position position="88"/>
    </location>
</feature>
<accession>A0AAW9W8N4</accession>
<dbReference type="AlphaFoldDB" id="A0AAW9W8N4"/>
<evidence type="ECO:0000313" key="2">
    <source>
        <dbReference type="EMBL" id="MTV78204.1"/>
    </source>
</evidence>
<dbReference type="Proteomes" id="UP000729182">
    <property type="component" value="Unassembled WGS sequence"/>
</dbReference>
<reference evidence="2" key="1">
    <citation type="submission" date="2019-11" db="EMBL/GenBank/DDBJ databases">
        <title>Growth characteristics of pneumococcus vary with the chemical composition of the capsule and with environmental conditions.</title>
        <authorList>
            <person name="Tothpal A."/>
            <person name="Desobry K."/>
            <person name="Joshi S."/>
            <person name="Wyllie A.L."/>
            <person name="Weinberger D.M."/>
        </authorList>
    </citation>
    <scope>NUCLEOTIDE SEQUENCE</scope>
    <source>
        <strain evidence="2">Pnumococcus10A</strain>
    </source>
</reference>
<organism evidence="2 3">
    <name type="scientific">Streptococcus pneumoniae</name>
    <dbReference type="NCBI Taxonomy" id="1313"/>
    <lineage>
        <taxon>Bacteria</taxon>
        <taxon>Bacillati</taxon>
        <taxon>Bacillota</taxon>
        <taxon>Bacilli</taxon>
        <taxon>Lactobacillales</taxon>
        <taxon>Streptococcaceae</taxon>
        <taxon>Streptococcus</taxon>
    </lineage>
</organism>
<dbReference type="Pfam" id="PF00078">
    <property type="entry name" value="RVT_1"/>
    <property type="match status" value="1"/>
</dbReference>
<feature type="domain" description="Reverse transcriptase" evidence="1">
    <location>
        <begin position="1"/>
        <end position="88"/>
    </location>
</feature>
<sequence length="88" mass="9960">MDIPESTDLIYWNSYKIKNGEFSWIDNKTLSSHYSDISNERIGVPQGGALSGLIANIYLNKADLSIIGKKVLYQRFCDDMIIVSDNLE</sequence>
<dbReference type="PROSITE" id="PS50878">
    <property type="entry name" value="RT_POL"/>
    <property type="match status" value="1"/>
</dbReference>
<dbReference type="InterPro" id="IPR000477">
    <property type="entry name" value="RT_dom"/>
</dbReference>
<evidence type="ECO:0000259" key="1">
    <source>
        <dbReference type="PROSITE" id="PS50878"/>
    </source>
</evidence>